<dbReference type="Proteomes" id="UP000004621">
    <property type="component" value="Unassembled WGS sequence"/>
</dbReference>
<comment type="caution">
    <text evidence="1">The sequence shown here is derived from an EMBL/GenBank/DDBJ whole genome shotgun (WGS) entry which is preliminary data.</text>
</comment>
<evidence type="ECO:0000313" key="1">
    <source>
        <dbReference type="EMBL" id="EFC51286.1"/>
    </source>
</evidence>
<evidence type="ECO:0000313" key="2">
    <source>
        <dbReference type="Proteomes" id="UP000004621"/>
    </source>
</evidence>
<accession>A0A9W5IPF3</accession>
<name>A0A9W5IPF3_NEISU</name>
<protein>
    <submittedName>
        <fullName evidence="1">Uncharacterized protein</fullName>
    </submittedName>
</protein>
<proteinExistence type="predicted"/>
<sequence>MRILFYLKLFFKTFKYKLNPFVQKNNVTHFCYPVPLPAFPFLFVSNQPLQAFSYCPYEA</sequence>
<gene>
    <name evidence="1" type="ORF">NEISUBOT_05255</name>
</gene>
<reference evidence="1 2" key="1">
    <citation type="submission" date="2010-01" db="EMBL/GenBank/DDBJ databases">
        <authorList>
            <person name="Weinstock G."/>
            <person name="Sodergren E."/>
            <person name="Clifton S."/>
            <person name="Fulton L."/>
            <person name="Fulton B."/>
            <person name="Courtney L."/>
            <person name="Fronick C."/>
            <person name="Harrison M."/>
            <person name="Strong C."/>
            <person name="Farmer C."/>
            <person name="Delahaunty K."/>
            <person name="Markovic C."/>
            <person name="Hall O."/>
            <person name="Minx P."/>
            <person name="Tomlinson C."/>
            <person name="Mitreva M."/>
            <person name="Nelson J."/>
            <person name="Hou S."/>
            <person name="Wollam A."/>
            <person name="Pepin K.H."/>
            <person name="Johnson M."/>
            <person name="Bhonagiri V."/>
            <person name="Nash W.E."/>
            <person name="Warren W."/>
            <person name="Chinwalla A."/>
            <person name="Mardis E.R."/>
            <person name="Wilson R.K."/>
        </authorList>
    </citation>
    <scope>NUCLEOTIDE SEQUENCE [LARGE SCALE GENOMIC DNA]</scope>
    <source>
        <strain evidence="1 2">NJ9703</strain>
    </source>
</reference>
<dbReference type="AlphaFoldDB" id="A0A9W5IPF3"/>
<organism evidence="1 2">
    <name type="scientific">Neisseria subflava NJ9703</name>
    <dbReference type="NCBI Taxonomy" id="546268"/>
    <lineage>
        <taxon>Bacteria</taxon>
        <taxon>Pseudomonadati</taxon>
        <taxon>Pseudomonadota</taxon>
        <taxon>Betaproteobacteria</taxon>
        <taxon>Neisseriales</taxon>
        <taxon>Neisseriaceae</taxon>
        <taxon>Neisseria</taxon>
    </lineage>
</organism>
<dbReference type="EMBL" id="ACEO02000012">
    <property type="protein sequence ID" value="EFC51286.1"/>
    <property type="molecule type" value="Genomic_DNA"/>
</dbReference>